<sequence>MDVADADADLRSLTYVSSATALLTGGELLAMLEAVRPRNAELELSGMLLYSGGNIMQVIEGPAPAVERTFAQIARDGRHHDVTVLVDETVGERAFPEWSMGFRDLASREHRCADFGEERRTRHHAVRLLDLFRRTVR</sequence>
<gene>
    <name evidence="2" type="ORF">GCM10023340_10730</name>
</gene>
<dbReference type="EMBL" id="BAABKG010000001">
    <property type="protein sequence ID" value="GAA5143996.1"/>
    <property type="molecule type" value="Genomic_DNA"/>
</dbReference>
<dbReference type="InterPro" id="IPR007024">
    <property type="entry name" value="BLUF_domain"/>
</dbReference>
<dbReference type="InterPro" id="IPR036046">
    <property type="entry name" value="Acylphosphatase-like_dom_sf"/>
</dbReference>
<dbReference type="PROSITE" id="PS50925">
    <property type="entry name" value="BLUF"/>
    <property type="match status" value="1"/>
</dbReference>
<comment type="caution">
    <text evidence="2">The sequence shown here is derived from an EMBL/GenBank/DDBJ whole genome shotgun (WGS) entry which is preliminary data.</text>
</comment>
<name>A0ABP9PBM7_9ACTN</name>
<accession>A0ABP9PBM7</accession>
<proteinExistence type="predicted"/>
<organism evidence="2 3">
    <name type="scientific">Nocardioides marinquilinus</name>
    <dbReference type="NCBI Taxonomy" id="1210400"/>
    <lineage>
        <taxon>Bacteria</taxon>
        <taxon>Bacillati</taxon>
        <taxon>Actinomycetota</taxon>
        <taxon>Actinomycetes</taxon>
        <taxon>Propionibacteriales</taxon>
        <taxon>Nocardioidaceae</taxon>
        <taxon>Nocardioides</taxon>
    </lineage>
</organism>
<dbReference type="SMART" id="SM01034">
    <property type="entry name" value="BLUF"/>
    <property type="match status" value="1"/>
</dbReference>
<feature type="domain" description="BLUF" evidence="1">
    <location>
        <begin position="10"/>
        <end position="101"/>
    </location>
</feature>
<dbReference type="Pfam" id="PF04940">
    <property type="entry name" value="BLUF"/>
    <property type="match status" value="1"/>
</dbReference>
<protein>
    <recommendedName>
        <fullName evidence="1">BLUF domain-containing protein</fullName>
    </recommendedName>
</protein>
<dbReference type="Proteomes" id="UP001500221">
    <property type="component" value="Unassembled WGS sequence"/>
</dbReference>
<reference evidence="3" key="1">
    <citation type="journal article" date="2019" name="Int. J. Syst. Evol. Microbiol.">
        <title>The Global Catalogue of Microorganisms (GCM) 10K type strain sequencing project: providing services to taxonomists for standard genome sequencing and annotation.</title>
        <authorList>
            <consortium name="The Broad Institute Genomics Platform"/>
            <consortium name="The Broad Institute Genome Sequencing Center for Infectious Disease"/>
            <person name="Wu L."/>
            <person name="Ma J."/>
        </authorList>
    </citation>
    <scope>NUCLEOTIDE SEQUENCE [LARGE SCALE GENOMIC DNA]</scope>
    <source>
        <strain evidence="3">JCM 18459</strain>
    </source>
</reference>
<dbReference type="SUPFAM" id="SSF54975">
    <property type="entry name" value="Acylphosphatase/BLUF domain-like"/>
    <property type="match status" value="1"/>
</dbReference>
<dbReference type="RefSeq" id="WP_345455279.1">
    <property type="nucleotide sequence ID" value="NZ_BAABKG010000001.1"/>
</dbReference>
<evidence type="ECO:0000313" key="3">
    <source>
        <dbReference type="Proteomes" id="UP001500221"/>
    </source>
</evidence>
<evidence type="ECO:0000259" key="1">
    <source>
        <dbReference type="PROSITE" id="PS50925"/>
    </source>
</evidence>
<dbReference type="Gene3D" id="3.30.70.100">
    <property type="match status" value="1"/>
</dbReference>
<evidence type="ECO:0000313" key="2">
    <source>
        <dbReference type="EMBL" id="GAA5143996.1"/>
    </source>
</evidence>
<keyword evidence="3" id="KW-1185">Reference proteome</keyword>